<feature type="coiled-coil region" evidence="1">
    <location>
        <begin position="107"/>
        <end position="142"/>
    </location>
</feature>
<proteinExistence type="predicted"/>
<dbReference type="PANTHER" id="PTHR13318">
    <property type="entry name" value="PARTNER OF PAIRED, ISOFORM B-RELATED"/>
    <property type="match status" value="1"/>
</dbReference>
<evidence type="ECO:0000256" key="1">
    <source>
        <dbReference type="SAM" id="Coils"/>
    </source>
</evidence>
<evidence type="ECO:0000256" key="2">
    <source>
        <dbReference type="SAM" id="MobiDB-lite"/>
    </source>
</evidence>
<feature type="compositionally biased region" description="Pro residues" evidence="2">
    <location>
        <begin position="297"/>
        <end position="310"/>
    </location>
</feature>
<dbReference type="WBParaSite" id="MCU_004662-RE">
    <property type="protein sequence ID" value="MCU_004662-RE"/>
    <property type="gene ID" value="MCU_004662"/>
</dbReference>
<protein>
    <submittedName>
        <fullName evidence="3 4">UBX domain-containing protein</fullName>
    </submittedName>
</protein>
<feature type="region of interest" description="Disordered" evidence="2">
    <location>
        <begin position="279"/>
        <end position="361"/>
    </location>
</feature>
<dbReference type="AlphaFoldDB" id="A0A5K3F0V8"/>
<dbReference type="SUPFAM" id="SSF52047">
    <property type="entry name" value="RNI-like"/>
    <property type="match status" value="1"/>
</dbReference>
<feature type="compositionally biased region" description="Polar residues" evidence="2">
    <location>
        <begin position="150"/>
        <end position="167"/>
    </location>
</feature>
<feature type="compositionally biased region" description="Low complexity" evidence="2">
    <location>
        <begin position="63"/>
        <end position="73"/>
    </location>
</feature>
<dbReference type="Gene3D" id="3.80.10.10">
    <property type="entry name" value="Ribonuclease Inhibitor"/>
    <property type="match status" value="2"/>
</dbReference>
<feature type="region of interest" description="Disordered" evidence="2">
    <location>
        <begin position="143"/>
        <end position="167"/>
    </location>
</feature>
<dbReference type="GO" id="GO:0019005">
    <property type="term" value="C:SCF ubiquitin ligase complex"/>
    <property type="evidence" value="ECO:0007669"/>
    <property type="project" value="TreeGrafter"/>
</dbReference>
<dbReference type="WBParaSite" id="MCU_004662-RB">
    <property type="protein sequence ID" value="MCU_004662-RB"/>
    <property type="gene ID" value="MCU_004662"/>
</dbReference>
<reference evidence="3 4" key="1">
    <citation type="submission" date="2019-11" db="UniProtKB">
        <authorList>
            <consortium name="WormBaseParasite"/>
        </authorList>
    </citation>
    <scope>IDENTIFICATION</scope>
</reference>
<dbReference type="InterPro" id="IPR032675">
    <property type="entry name" value="LRR_dom_sf"/>
</dbReference>
<name>A0A5K3F0V8_MESCO</name>
<evidence type="ECO:0000313" key="3">
    <source>
        <dbReference type="WBParaSite" id="MCU_004662-RB"/>
    </source>
</evidence>
<dbReference type="GO" id="GO:0031146">
    <property type="term" value="P:SCF-dependent proteasomal ubiquitin-dependent protein catabolic process"/>
    <property type="evidence" value="ECO:0007669"/>
    <property type="project" value="TreeGrafter"/>
</dbReference>
<sequence>MDPYVELLEMGFPEEAIEIAMSQGCTSTAEAVDFICNRSASGRATTVAPLRLSKGVKSQFGQSSLASSSSPVLDLPPNPPSSSGEQSQTAEEEAVVKSRYKILQPSLSAQQEEAKKLAAELREEKRRKMEDRERVLREIERQKAAKAEHAQTTSTQPPVANPATPTDANVDASFQIKIRISLPTDWRLPENTELTVGRFDKSVATFGDLEDLVQTCLDAVTVLDHTTLSLHLPCVSLFTTDWPRRRLQGDSRSQLLTDLGIVENMGVIVVHDASICRAPSEREDPAEEVEPSAPAEPSSPPPSTPPPPQQEPTHPDPVEHEDEEAEDAENEVVDADYRSVTHTPQPPFRVSRTPGRPGSAAIWRSYRPQTAPPDNAPPAAAPSTGTLSLVRPLRKLCMDFLVDLVDRAVNGGPGSDIHAALERLASVPADSGVLGTTRTLHSLAFAWPEALGVAFMRELCSKGLFNVRSAFLLRNCVCCLDLDYYDLVTSDLVICLTRHWPGLVELRLKGLGAFQVSSYAIEQIGRLQNLQVLHLDGLDGVNNFTIPSIASLPKLRILRVASTKISDAGWRDLASRLDDDTGEAFVPAPLRYLNISAIEDFTDVGLAAVVRLFPQLKGLVIAKTEVTGIAPVLSQAPRLASLLRLDVSGCGRLLQIPPCLLPTSPVLARVELRGCDRIRVDRVLSQLGGQPIEKLDGFHCLPKLTREHLQCLAKKKFPLRELELSSLPTANLKLADLSQMLRDLEVPSLSRLLLPLTPLPVEGEEDLAFFMDALSGLTQLTYLDLGDQAAKLTPDQLYSLGQRLCLLTSLVARNLSAEQERRLLASLPQICKMRVTYTTDA</sequence>
<feature type="compositionally biased region" description="Acidic residues" evidence="2">
    <location>
        <begin position="319"/>
        <end position="334"/>
    </location>
</feature>
<feature type="region of interest" description="Disordered" evidence="2">
    <location>
        <begin position="62"/>
        <end position="95"/>
    </location>
</feature>
<accession>A0A5K3F0V8</accession>
<dbReference type="PANTHER" id="PTHR13318:SF190">
    <property type="entry name" value="PARTNER OF PAIRED, ISOFORM B"/>
    <property type="match status" value="1"/>
</dbReference>
<organism evidence="4">
    <name type="scientific">Mesocestoides corti</name>
    <name type="common">Flatworm</name>
    <dbReference type="NCBI Taxonomy" id="53468"/>
    <lineage>
        <taxon>Eukaryota</taxon>
        <taxon>Metazoa</taxon>
        <taxon>Spiralia</taxon>
        <taxon>Lophotrochozoa</taxon>
        <taxon>Platyhelminthes</taxon>
        <taxon>Cestoda</taxon>
        <taxon>Eucestoda</taxon>
        <taxon>Cyclophyllidea</taxon>
        <taxon>Mesocestoididae</taxon>
        <taxon>Mesocestoides</taxon>
    </lineage>
</organism>
<evidence type="ECO:0000313" key="4">
    <source>
        <dbReference type="WBParaSite" id="MCU_004662-RE"/>
    </source>
</evidence>
<keyword evidence="1" id="KW-0175">Coiled coil</keyword>